<dbReference type="CDD" id="cd04301">
    <property type="entry name" value="NAT_SF"/>
    <property type="match status" value="2"/>
</dbReference>
<dbReference type="PROSITE" id="PS51186">
    <property type="entry name" value="GNAT"/>
    <property type="match status" value="1"/>
</dbReference>
<feature type="domain" description="N-acetyltransferase" evidence="1">
    <location>
        <begin position="204"/>
        <end position="349"/>
    </location>
</feature>
<dbReference type="OrthoDB" id="9799092at2"/>
<dbReference type="GO" id="GO:0016747">
    <property type="term" value="F:acyltransferase activity, transferring groups other than amino-acyl groups"/>
    <property type="evidence" value="ECO:0007669"/>
    <property type="project" value="InterPro"/>
</dbReference>
<dbReference type="KEGG" id="flh:EJ997_02485"/>
<keyword evidence="3" id="KW-1185">Reference proteome</keyword>
<evidence type="ECO:0000313" key="3">
    <source>
        <dbReference type="Proteomes" id="UP000280344"/>
    </source>
</evidence>
<dbReference type="InterPro" id="IPR000182">
    <property type="entry name" value="GNAT_dom"/>
</dbReference>
<protein>
    <submittedName>
        <fullName evidence="2">GNAT family N-acetyltransferase</fullName>
    </submittedName>
</protein>
<dbReference type="InterPro" id="IPR016181">
    <property type="entry name" value="Acyl_CoA_acyltransferase"/>
</dbReference>
<dbReference type="AlphaFoldDB" id="A0A3S9PVK6"/>
<evidence type="ECO:0000259" key="1">
    <source>
        <dbReference type="PROSITE" id="PS51186"/>
    </source>
</evidence>
<dbReference type="SUPFAM" id="SSF55729">
    <property type="entry name" value="Acyl-CoA N-acyltransferases (Nat)"/>
    <property type="match status" value="2"/>
</dbReference>
<gene>
    <name evidence="2" type="ORF">EJ997_02485</name>
</gene>
<dbReference type="RefSeq" id="WP_126703183.1">
    <property type="nucleotide sequence ID" value="NZ_CP034593.1"/>
</dbReference>
<name>A0A3S9PVK6_9ACTO</name>
<evidence type="ECO:0000313" key="2">
    <source>
        <dbReference type="EMBL" id="AZQ76375.1"/>
    </source>
</evidence>
<accession>A0A3S9PVK6</accession>
<reference evidence="2 3" key="1">
    <citation type="submission" date="2018-12" db="EMBL/GenBank/DDBJ databases">
        <title>Complete genome sequence of Flaviflexus sp. H23T48.</title>
        <authorList>
            <person name="Bae J.-W."/>
            <person name="Lee J.-Y."/>
        </authorList>
    </citation>
    <scope>NUCLEOTIDE SEQUENCE [LARGE SCALE GENOMIC DNA]</scope>
    <source>
        <strain evidence="2 3">H23T48</strain>
    </source>
</reference>
<keyword evidence="2" id="KW-0808">Transferase</keyword>
<organism evidence="2 3">
    <name type="scientific">Flaviflexus ciconiae</name>
    <dbReference type="NCBI Taxonomy" id="2496867"/>
    <lineage>
        <taxon>Bacteria</taxon>
        <taxon>Bacillati</taxon>
        <taxon>Actinomycetota</taxon>
        <taxon>Actinomycetes</taxon>
        <taxon>Actinomycetales</taxon>
        <taxon>Actinomycetaceae</taxon>
        <taxon>Flaviflexus</taxon>
    </lineage>
</organism>
<proteinExistence type="predicted"/>
<dbReference type="Gene3D" id="3.40.630.30">
    <property type="match status" value="1"/>
</dbReference>
<sequence>MESNRVTARAGSLDQRLRVPDVMNFPGAHLGLSWGMLGAEDVGDVTALDERCRPVDRPSTLRRLEVIAPILGLAPTAHRYEVLGGRDSQGELRAVGVVGLMAGADSEHVCTIEAFVDPTWRGRGIGRALIDWQDGRARQLISEDGRDLPVSIESRVVSHLTERRRLLAAAGFSPHRTIEYLVRTVDGSEGPSPIVAAKLEAAGVSLIPFDPSLNEEVRTVFNRSQSLSLGGRLMPAEDFARRADEIDPALSYVAVTDSDRIVVGFLLARVENGDYGHESWIEYLAIERGWRNRGIADALMSEHLRRCNEQSIPQTGISIDTNLNETSKSWVTRWDFFPRSTDIVYAIEM</sequence>
<dbReference type="EMBL" id="CP034593">
    <property type="protein sequence ID" value="AZQ76375.1"/>
    <property type="molecule type" value="Genomic_DNA"/>
</dbReference>
<dbReference type="Pfam" id="PF00583">
    <property type="entry name" value="Acetyltransf_1"/>
    <property type="match status" value="1"/>
</dbReference>
<dbReference type="Proteomes" id="UP000280344">
    <property type="component" value="Chromosome"/>
</dbReference>